<dbReference type="Proteomes" id="UP000008367">
    <property type="component" value="Unassembled WGS sequence"/>
</dbReference>
<comment type="caution">
    <text evidence="1">The sequence shown here is derived from an EMBL/GenBank/DDBJ whole genome shotgun (WGS) entry which is preliminary data.</text>
</comment>
<name>A0A454CQJ5_VIBHA</name>
<feature type="non-terminal residue" evidence="1">
    <location>
        <position position="1"/>
    </location>
</feature>
<proteinExistence type="predicted"/>
<gene>
    <name evidence="1" type="ORF">VCHENC02_5444B</name>
</gene>
<evidence type="ECO:0000313" key="2">
    <source>
        <dbReference type="Proteomes" id="UP000008367"/>
    </source>
</evidence>
<sequence>SELFWFVWPTRNRSY</sequence>
<reference evidence="1 2" key="1">
    <citation type="submission" date="2012-10" db="EMBL/GenBank/DDBJ databases">
        <title>Genome sequence of Vibrio Cholerae HENC-02.</title>
        <authorList>
            <person name="Eppinger M."/>
            <person name="Hasan N.A."/>
            <person name="Sengamalay N."/>
            <person name="Hine E."/>
            <person name="Su Q."/>
            <person name="Daugherty S.C."/>
            <person name="Young S."/>
            <person name="Sadzewicz L."/>
            <person name="Tallon L."/>
            <person name="Cebula T.A."/>
            <person name="Ravel J."/>
            <person name="Colwell R.R."/>
        </authorList>
    </citation>
    <scope>NUCLEOTIDE SEQUENCE [LARGE SCALE GENOMIC DNA]</scope>
    <source>
        <strain evidence="1 2">HENC-02</strain>
    </source>
</reference>
<organism evidence="1 2">
    <name type="scientific">Vibrio harveyi</name>
    <name type="common">Beneckea harveyi</name>
    <dbReference type="NCBI Taxonomy" id="669"/>
    <lineage>
        <taxon>Bacteria</taxon>
        <taxon>Pseudomonadati</taxon>
        <taxon>Pseudomonadota</taxon>
        <taxon>Gammaproteobacteria</taxon>
        <taxon>Vibrionales</taxon>
        <taxon>Vibrionaceae</taxon>
        <taxon>Vibrio</taxon>
    </lineage>
</organism>
<dbReference type="EMBL" id="AJSR01002428">
    <property type="protein sequence ID" value="EKM28680.1"/>
    <property type="molecule type" value="Genomic_DNA"/>
</dbReference>
<evidence type="ECO:0000313" key="1">
    <source>
        <dbReference type="EMBL" id="EKM28680.1"/>
    </source>
</evidence>
<accession>A0A454CQJ5</accession>
<protein>
    <submittedName>
        <fullName evidence="1">Bacterial extracellular solute-binding s, 3 family protein</fullName>
    </submittedName>
</protein>